<evidence type="ECO:0000313" key="2">
    <source>
        <dbReference type="EMBL" id="NKN32691.1"/>
    </source>
</evidence>
<keyword evidence="1" id="KW-0732">Signal</keyword>
<evidence type="ECO:0000256" key="1">
    <source>
        <dbReference type="SAM" id="SignalP"/>
    </source>
</evidence>
<evidence type="ECO:0000313" key="3">
    <source>
        <dbReference type="Proteomes" id="UP000740754"/>
    </source>
</evidence>
<reference evidence="2 3" key="1">
    <citation type="submission" date="2020-04" db="EMBL/GenBank/DDBJ databases">
        <title>Draft Whole-Genome sequence of Marichromatium bheemlicum DSM 18632, type strain.</title>
        <authorList>
            <person name="Kyndt J.A."/>
            <person name="Meyer T.E."/>
        </authorList>
    </citation>
    <scope>NUCLEOTIDE SEQUENCE [LARGE SCALE GENOMIC DNA]</scope>
    <source>
        <strain evidence="2 3">DSM 18632</strain>
    </source>
</reference>
<evidence type="ECO:0008006" key="4">
    <source>
        <dbReference type="Google" id="ProtNLM"/>
    </source>
</evidence>
<feature type="chain" id="PRO_5045657502" description="TonB C-terminal domain-containing protein" evidence="1">
    <location>
        <begin position="26"/>
        <end position="130"/>
    </location>
</feature>
<organism evidence="2 3">
    <name type="scientific">Marichromatium bheemlicum</name>
    <dbReference type="NCBI Taxonomy" id="365339"/>
    <lineage>
        <taxon>Bacteria</taxon>
        <taxon>Pseudomonadati</taxon>
        <taxon>Pseudomonadota</taxon>
        <taxon>Gammaproteobacteria</taxon>
        <taxon>Chromatiales</taxon>
        <taxon>Chromatiaceae</taxon>
        <taxon>Marichromatium</taxon>
    </lineage>
</organism>
<dbReference type="RefSeq" id="WP_168667462.1">
    <property type="nucleotide sequence ID" value="NZ_JAAXKX010000005.1"/>
</dbReference>
<protein>
    <recommendedName>
        <fullName evidence="4">TonB C-terminal domain-containing protein</fullName>
    </recommendedName>
</protein>
<proteinExistence type="predicted"/>
<dbReference type="EMBL" id="JAAXKX010000005">
    <property type="protein sequence ID" value="NKN32691.1"/>
    <property type="molecule type" value="Genomic_DNA"/>
</dbReference>
<comment type="caution">
    <text evidence="2">The sequence shown here is derived from an EMBL/GenBank/DDBJ whole genome shotgun (WGS) entry which is preliminary data.</text>
</comment>
<dbReference type="Proteomes" id="UP000740754">
    <property type="component" value="Unassembled WGS sequence"/>
</dbReference>
<keyword evidence="3" id="KW-1185">Reference proteome</keyword>
<name>A0ABX1I981_9GAMM</name>
<accession>A0ABX1I981</accession>
<sequence length="130" mass="13887">MQHPHHHLARLLGIALLASSTLALAVEHPQVDTVDSTRVAFGLVQAETEASGIRVHGSVAQRIPHRGAIPGEVRVQVLDAAGQVLAERDVSPMRRNRQALSAHFNTHLDVVPPRGGSVRVIHLPVTAPLG</sequence>
<feature type="signal peptide" evidence="1">
    <location>
        <begin position="1"/>
        <end position="25"/>
    </location>
</feature>
<gene>
    <name evidence="2" type="ORF">HF203_05580</name>
</gene>